<dbReference type="PANTHER" id="PTHR14919:SF0">
    <property type="entry name" value="SPERM FLAGELLAR PROTEIN 2"/>
    <property type="match status" value="1"/>
</dbReference>
<evidence type="ECO:0000313" key="4">
    <source>
        <dbReference type="Proteomes" id="UP000481153"/>
    </source>
</evidence>
<dbReference type="InterPro" id="IPR010441">
    <property type="entry name" value="CH_2"/>
</dbReference>
<feature type="region of interest" description="Disordered" evidence="1">
    <location>
        <begin position="340"/>
        <end position="361"/>
    </location>
</feature>
<dbReference type="InterPro" id="IPR036872">
    <property type="entry name" value="CH_dom_sf"/>
</dbReference>
<dbReference type="Gene3D" id="3.40.50.300">
    <property type="entry name" value="P-loop containing nucleotide triphosphate hydrolases"/>
    <property type="match status" value="1"/>
</dbReference>
<accession>A0A6G0XGT3</accession>
<comment type="caution">
    <text evidence="3">The sequence shown here is derived from an EMBL/GenBank/DDBJ whole genome shotgun (WGS) entry which is preliminary data.</text>
</comment>
<dbReference type="InterPro" id="IPR027417">
    <property type="entry name" value="P-loop_NTPase"/>
</dbReference>
<dbReference type="GO" id="GO:0005737">
    <property type="term" value="C:cytoplasm"/>
    <property type="evidence" value="ECO:0007669"/>
    <property type="project" value="UniProtKB-ARBA"/>
</dbReference>
<proteinExistence type="predicted"/>
<dbReference type="EMBL" id="VJMJ01000064">
    <property type="protein sequence ID" value="KAF0739456.1"/>
    <property type="molecule type" value="Genomic_DNA"/>
</dbReference>
<feature type="region of interest" description="Disordered" evidence="1">
    <location>
        <begin position="1255"/>
        <end position="1296"/>
    </location>
</feature>
<feature type="compositionally biased region" description="Basic and acidic residues" evidence="1">
    <location>
        <begin position="263"/>
        <end position="277"/>
    </location>
</feature>
<organism evidence="3 4">
    <name type="scientific">Aphanomyces euteiches</name>
    <dbReference type="NCBI Taxonomy" id="100861"/>
    <lineage>
        <taxon>Eukaryota</taxon>
        <taxon>Sar</taxon>
        <taxon>Stramenopiles</taxon>
        <taxon>Oomycota</taxon>
        <taxon>Saprolegniomycetes</taxon>
        <taxon>Saprolegniales</taxon>
        <taxon>Verrucalvaceae</taxon>
        <taxon>Aphanomyces</taxon>
    </lineage>
</organism>
<feature type="domain" description="Calponin-homology (CH)" evidence="2">
    <location>
        <begin position="1"/>
        <end position="103"/>
    </location>
</feature>
<feature type="region of interest" description="Disordered" evidence="1">
    <location>
        <begin position="243"/>
        <end position="295"/>
    </location>
</feature>
<gene>
    <name evidence="3" type="ORF">Ae201684_005022</name>
</gene>
<dbReference type="SUPFAM" id="SSF52540">
    <property type="entry name" value="P-loop containing nucleoside triphosphate hydrolases"/>
    <property type="match status" value="1"/>
</dbReference>
<dbReference type="Proteomes" id="UP000481153">
    <property type="component" value="Unassembled WGS sequence"/>
</dbReference>
<dbReference type="InterPro" id="IPR054517">
    <property type="entry name" value="SPEF2_D5"/>
</dbReference>
<dbReference type="InterPro" id="IPR052634">
    <property type="entry name" value="Sperm_flagellar-bone_growth"/>
</dbReference>
<dbReference type="PROSITE" id="PS50021">
    <property type="entry name" value="CH"/>
    <property type="match status" value="1"/>
</dbReference>
<name>A0A6G0XGT3_9STRA</name>
<reference evidence="3 4" key="1">
    <citation type="submission" date="2019-07" db="EMBL/GenBank/DDBJ databases">
        <title>Genomics analysis of Aphanomyces spp. identifies a new class of oomycete effector associated with host adaptation.</title>
        <authorList>
            <person name="Gaulin E."/>
        </authorList>
    </citation>
    <scope>NUCLEOTIDE SEQUENCE [LARGE SCALE GENOMIC DNA]</scope>
    <source>
        <strain evidence="3 4">ATCC 201684</strain>
    </source>
</reference>
<evidence type="ECO:0000313" key="3">
    <source>
        <dbReference type="EMBL" id="KAF0739456.1"/>
    </source>
</evidence>
<dbReference type="VEuPathDB" id="FungiDB:AeMF1_014366"/>
<keyword evidence="4" id="KW-1185">Reference proteome</keyword>
<dbReference type="Pfam" id="PF06294">
    <property type="entry name" value="CH_2"/>
    <property type="match status" value="1"/>
</dbReference>
<sequence>MANLLLQWLNEELQLSQHVECFEEDFASGYLLGEILYRANQQHNFSDFVQSATADAKIVNFSLLEPTLRSLGIKFDPVTAAGVMNEQDGAAAKLVYQIKTAIERVQRSGVVSNRPYSIGNKILSIHNVPSRLPKSTYDEAKHGSFEHAIRRHVKPAHALEKEKLDAQAAIDKTRAIQAKKEADVDALEATRQQRLHLAKIQREFAQISNEGETEAWMAAQARRRERETCKARYDKMVARCREAKRANDRDEARTQVEQDIDTFEAHHPIPNDKEKKKPSSASSPKKAKSRPRQLSIGYGIRSLSSIYKKLDVVVADPPSPAKRHPTDPQVQAPHHLHLPAHRAESSDEAQAGLDAVRHKRQQRELRCDAQLKRRAKFLKQCDARLSAANDLVDLDTLETQLVRPTASETTLDVKRRHVLTYMDVVVANRQYREGKYTKRRQRDELEAVTRDASAYGMIHHRYTDAVLAQNERYDRLALAIDAVKAKQHELLVAGILDRLVDLVHVVCRFRTASTWVLPPTSTPFLPEETWHEFKASFVHADDLVFHEWLDANGSGGRNRLDASLDGYAFVDHIADTRAMALSKWIHEDDMPTASPTPPPPSPSSLSCEPFKTLPLYTSCKLQGYHVLGEIVKYTRGVTAPFPPPPSRPSLPTFPLQVALLGKPFTGRKTLSKMLSAKYNVVALSMHALLDAAISNRTAVGVAALDILKNGGSIPNAMYMTLLQEALTELAAREPPVQGWTLDDFISDVTEARDLERLLSGSVADDLPPSLDDRASRLAPGLPKAPLPPTFFHGKSGLDMVFKLEIDRTKLYRHCLGKLIDPVTSEQFHIHANPPPEGSVTRYRLQLWSDGIVAPENVSLHAQSHDAAAPALLQWFRQYNTLRDVDSKDPAGAICDHIDHFFADKAAAVVAVERNAQLAAAAAMAAEENLTRHIAEHDVAIAAAQAEDDAAQAALRGGEEAKAKKDELAVLKAAADATKCALDQTIAAVAGFMRSQRPVEPVAAATSVVPVEPLASYVASLWETIETSYERVVQRCAAHFRHVRGETMTHCVALVQGFCAFVRREDGRQRTVDTFQIEFNGIVDDMRFDPAVVAELHARADALQDVLLALVESKATESSSELGRMIQADGWKELVLQTIAAVAQSWFQAEIDRFHGSVLVLVDAISGFHTGLAAVEDASIAEVAVPPVLVAKAANGDEEKEVKKPPAKKAPAAATTATEHDTGPTPEADTRALAAKALLACKKIVQRYIHGIIAPDEAPGNGKDAKGAAKPAAKVDVAAPEKSGESPFLPGRPQDDTRLGLGNASQALLFELSLVQTRLEVIETVTCRTLVSVQQTLTQVEADLRAMLATRLDHERHAVRTLLQVVRSAIEGHVPLPHRLLLQRVVLNRLPPQRQEIADTHVRLDARQRMTPRPIIPPYPVVEYIDDLYLSNRQLNELLAALRDVAVETTGHGESIPRPVFIDYLARLASLPMGLPPVWKRATRRHFIEIASYFDKKDTGVVKAVPHVPQTLQAKHKVDEVVRAIGLMS</sequence>
<feature type="compositionally biased region" description="Low complexity" evidence="1">
    <location>
        <begin position="1267"/>
        <end position="1279"/>
    </location>
</feature>
<dbReference type="Pfam" id="PF22946">
    <property type="entry name" value="SPEF2_D5"/>
    <property type="match status" value="1"/>
</dbReference>
<dbReference type="PANTHER" id="PTHR14919">
    <property type="entry name" value="KPL2-RELATED"/>
    <property type="match status" value="1"/>
</dbReference>
<dbReference type="Pfam" id="PF00406">
    <property type="entry name" value="ADK"/>
    <property type="match status" value="1"/>
</dbReference>
<evidence type="ECO:0000259" key="2">
    <source>
        <dbReference type="PROSITE" id="PS50021"/>
    </source>
</evidence>
<feature type="compositionally biased region" description="Basic and acidic residues" evidence="1">
    <location>
        <begin position="243"/>
        <end position="256"/>
    </location>
</feature>
<evidence type="ECO:0000256" key="1">
    <source>
        <dbReference type="SAM" id="MobiDB-lite"/>
    </source>
</evidence>
<protein>
    <recommendedName>
        <fullName evidence="2">Calponin-homology (CH) domain-containing protein</fullName>
    </recommendedName>
</protein>
<dbReference type="InterPro" id="IPR001715">
    <property type="entry name" value="CH_dom"/>
</dbReference>
<feature type="region of interest" description="Disordered" evidence="1">
    <location>
        <begin position="1195"/>
        <end position="1226"/>
    </location>
</feature>
<dbReference type="Gene3D" id="1.10.418.10">
    <property type="entry name" value="Calponin-like domain"/>
    <property type="match status" value="1"/>
</dbReference>